<dbReference type="SUPFAM" id="SSF52980">
    <property type="entry name" value="Restriction endonuclease-like"/>
    <property type="match status" value="1"/>
</dbReference>
<dbReference type="GO" id="GO:0004519">
    <property type="term" value="F:endonuclease activity"/>
    <property type="evidence" value="ECO:0007669"/>
    <property type="project" value="UniProtKB-KW"/>
</dbReference>
<evidence type="ECO:0000259" key="1">
    <source>
        <dbReference type="Pfam" id="PF04480"/>
    </source>
</evidence>
<feature type="domain" description="DUF559" evidence="1">
    <location>
        <begin position="23"/>
        <end position="128"/>
    </location>
</feature>
<dbReference type="AlphaFoldDB" id="A0A4R4DXK9"/>
<keyword evidence="2" id="KW-0378">Hydrolase</keyword>
<dbReference type="OrthoDB" id="9798754at2"/>
<dbReference type="Proteomes" id="UP000295164">
    <property type="component" value="Unassembled WGS sequence"/>
</dbReference>
<proteinExistence type="predicted"/>
<reference evidence="2 3" key="1">
    <citation type="submission" date="2019-03" db="EMBL/GenBank/DDBJ databases">
        <authorList>
            <person name="Kim M.K.M."/>
        </authorList>
    </citation>
    <scope>NUCLEOTIDE SEQUENCE [LARGE SCALE GENOMIC DNA]</scope>
    <source>
        <strain evidence="2 3">17J68-15</strain>
    </source>
</reference>
<name>A0A4R4DXK9_9BACT</name>
<dbReference type="CDD" id="cd01038">
    <property type="entry name" value="Endonuclease_DUF559"/>
    <property type="match status" value="1"/>
</dbReference>
<dbReference type="PANTHER" id="PTHR38590">
    <property type="entry name" value="BLL0828 PROTEIN"/>
    <property type="match status" value="1"/>
</dbReference>
<keyword evidence="2" id="KW-0540">Nuclease</keyword>
<dbReference type="EMBL" id="SKFH01000029">
    <property type="protein sequence ID" value="TCZ68253.1"/>
    <property type="molecule type" value="Genomic_DNA"/>
</dbReference>
<dbReference type="RefSeq" id="WP_131852985.1">
    <property type="nucleotide sequence ID" value="NZ_SKFH01000029.1"/>
</dbReference>
<comment type="caution">
    <text evidence="2">The sequence shown here is derived from an EMBL/GenBank/DDBJ whole genome shotgun (WGS) entry which is preliminary data.</text>
</comment>
<dbReference type="InterPro" id="IPR011335">
    <property type="entry name" value="Restrct_endonuc-II-like"/>
</dbReference>
<protein>
    <submittedName>
        <fullName evidence="2">Endonuclease domain-containing protein</fullName>
    </submittedName>
</protein>
<dbReference type="InterPro" id="IPR007569">
    <property type="entry name" value="DUF559"/>
</dbReference>
<dbReference type="InterPro" id="IPR047216">
    <property type="entry name" value="Endonuclease_DUF559_bact"/>
</dbReference>
<keyword evidence="3" id="KW-1185">Reference proteome</keyword>
<evidence type="ECO:0000313" key="2">
    <source>
        <dbReference type="EMBL" id="TCZ68253.1"/>
    </source>
</evidence>
<dbReference type="Gene3D" id="3.40.960.10">
    <property type="entry name" value="VSR Endonuclease"/>
    <property type="match status" value="1"/>
</dbReference>
<accession>A0A4R4DXK9</accession>
<organism evidence="2 3">
    <name type="scientific">Flaviaesturariibacter aridisoli</name>
    <dbReference type="NCBI Taxonomy" id="2545761"/>
    <lineage>
        <taxon>Bacteria</taxon>
        <taxon>Pseudomonadati</taxon>
        <taxon>Bacteroidota</taxon>
        <taxon>Chitinophagia</taxon>
        <taxon>Chitinophagales</taxon>
        <taxon>Chitinophagaceae</taxon>
        <taxon>Flaviaestuariibacter</taxon>
    </lineage>
</organism>
<gene>
    <name evidence="2" type="ORF">E0486_14355</name>
</gene>
<dbReference type="PANTHER" id="PTHR38590:SF1">
    <property type="entry name" value="BLL0828 PROTEIN"/>
    <property type="match status" value="1"/>
</dbReference>
<dbReference type="Pfam" id="PF04480">
    <property type="entry name" value="DUF559"/>
    <property type="match status" value="1"/>
</dbReference>
<sequence>MEAPKKRHGYYHASASQFVGRLSFAQQHRQGPTKAERALWQKLKGNKICGCAFRRQFIIDRYIVDFVCLDRRLIIEVDGDYHLTLEQMERDKERADDLEALGFRVIRFRNEEVLQRMHQVLQVITKHLLNPHTPQS</sequence>
<evidence type="ECO:0000313" key="3">
    <source>
        <dbReference type="Proteomes" id="UP000295164"/>
    </source>
</evidence>
<keyword evidence="2" id="KW-0255">Endonuclease</keyword>